<evidence type="ECO:0008006" key="4">
    <source>
        <dbReference type="Google" id="ProtNLM"/>
    </source>
</evidence>
<sequence>MLVTFVVYCGKNSFDNMFMNIKKYLLTLSFVLTNIFFNLINLFN</sequence>
<feature type="transmembrane region" description="Helical" evidence="1">
    <location>
        <begin position="24"/>
        <end position="43"/>
    </location>
</feature>
<keyword evidence="1" id="KW-0812">Transmembrane</keyword>
<keyword evidence="1" id="KW-1133">Transmembrane helix</keyword>
<evidence type="ECO:0000313" key="3">
    <source>
        <dbReference type="Proteomes" id="UP000199047"/>
    </source>
</evidence>
<comment type="caution">
    <text evidence="2">The sequence shown here is derived from an EMBL/GenBank/DDBJ whole genome shotgun (WGS) entry which is preliminary data.</text>
</comment>
<dbReference type="EMBL" id="FBTB01000023">
    <property type="protein sequence ID" value="CUW20596.1"/>
    <property type="molecule type" value="Genomic_DNA"/>
</dbReference>
<keyword evidence="3" id="KW-1185">Reference proteome</keyword>
<proteinExistence type="predicted"/>
<gene>
    <name evidence="2" type="ORF">KSL4_1870</name>
</gene>
<reference evidence="2 3" key="1">
    <citation type="submission" date="2015-12" db="EMBL/GenBank/DDBJ databases">
        <authorList>
            <person name="Andreevskaya M."/>
        </authorList>
    </citation>
    <scope>NUCLEOTIDE SEQUENCE [LARGE SCALE GENOMIC DNA]</scope>
    <source>
        <strain evidence="2 3">KSL4-2</strain>
    </source>
</reference>
<dbReference type="Proteomes" id="UP000199047">
    <property type="component" value="Unassembled WGS sequence"/>
</dbReference>
<keyword evidence="1" id="KW-0472">Membrane</keyword>
<organism evidence="2 3">
    <name type="scientific">Leuconostoc inhae</name>
    <dbReference type="NCBI Taxonomy" id="178001"/>
    <lineage>
        <taxon>Bacteria</taxon>
        <taxon>Bacillati</taxon>
        <taxon>Bacillota</taxon>
        <taxon>Bacilli</taxon>
        <taxon>Lactobacillales</taxon>
        <taxon>Lactobacillaceae</taxon>
        <taxon>Leuconostoc</taxon>
    </lineage>
</organism>
<protein>
    <recommendedName>
        <fullName evidence="4">Mobile element protein</fullName>
    </recommendedName>
</protein>
<accession>A0ABP2BDJ8</accession>
<evidence type="ECO:0000256" key="1">
    <source>
        <dbReference type="SAM" id="Phobius"/>
    </source>
</evidence>
<evidence type="ECO:0000313" key="2">
    <source>
        <dbReference type="EMBL" id="CUW20596.1"/>
    </source>
</evidence>
<name>A0ABP2BDJ8_9LACO</name>